<reference evidence="2" key="1">
    <citation type="submission" date="2023-11" db="EMBL/GenBank/DDBJ databases">
        <title>Genome assemblies of two species of porcelain crab, Petrolisthes cinctipes and Petrolisthes manimaculis (Anomura: Porcellanidae).</title>
        <authorList>
            <person name="Angst P."/>
        </authorList>
    </citation>
    <scope>NUCLEOTIDE SEQUENCE</scope>
    <source>
        <strain evidence="2">PB745_02</strain>
        <tissue evidence="2">Gill</tissue>
    </source>
</reference>
<evidence type="ECO:0000313" key="2">
    <source>
        <dbReference type="EMBL" id="KAK4314396.1"/>
    </source>
</evidence>
<feature type="compositionally biased region" description="Pro residues" evidence="1">
    <location>
        <begin position="99"/>
        <end position="109"/>
    </location>
</feature>
<feature type="region of interest" description="Disordered" evidence="1">
    <location>
        <begin position="91"/>
        <end position="118"/>
    </location>
</feature>
<comment type="caution">
    <text evidence="2">The sequence shown here is derived from an EMBL/GenBank/DDBJ whole genome shotgun (WGS) entry which is preliminary data.</text>
</comment>
<proteinExistence type="predicted"/>
<dbReference type="Proteomes" id="UP001292094">
    <property type="component" value="Unassembled WGS sequence"/>
</dbReference>
<organism evidence="2 3">
    <name type="scientific">Petrolisthes manimaculis</name>
    <dbReference type="NCBI Taxonomy" id="1843537"/>
    <lineage>
        <taxon>Eukaryota</taxon>
        <taxon>Metazoa</taxon>
        <taxon>Ecdysozoa</taxon>
        <taxon>Arthropoda</taxon>
        <taxon>Crustacea</taxon>
        <taxon>Multicrustacea</taxon>
        <taxon>Malacostraca</taxon>
        <taxon>Eumalacostraca</taxon>
        <taxon>Eucarida</taxon>
        <taxon>Decapoda</taxon>
        <taxon>Pleocyemata</taxon>
        <taxon>Anomura</taxon>
        <taxon>Galatheoidea</taxon>
        <taxon>Porcellanidae</taxon>
        <taxon>Petrolisthes</taxon>
    </lineage>
</organism>
<keyword evidence="3" id="KW-1185">Reference proteome</keyword>
<evidence type="ECO:0000256" key="1">
    <source>
        <dbReference type="SAM" id="MobiDB-lite"/>
    </source>
</evidence>
<protein>
    <submittedName>
        <fullName evidence="2">Uncharacterized protein</fullName>
    </submittedName>
</protein>
<gene>
    <name evidence="2" type="ORF">Pmani_014319</name>
</gene>
<accession>A0AAE1PUK9</accession>
<evidence type="ECO:0000313" key="3">
    <source>
        <dbReference type="Proteomes" id="UP001292094"/>
    </source>
</evidence>
<name>A0AAE1PUK9_9EUCA</name>
<dbReference type="EMBL" id="JAWZYT010001226">
    <property type="protein sequence ID" value="KAK4314396.1"/>
    <property type="molecule type" value="Genomic_DNA"/>
</dbReference>
<dbReference type="AlphaFoldDB" id="A0AAE1PUK9"/>
<sequence length="139" mass="15300">MGAREECQPLHPDRSKHCHTHQPDFAQTFTAVPIRASSLLLYMSIPSYSASTLLLLPPTPPHFYSVSILLCLTPTLPHSHLTSLPPYLTPTLPHSHPTSLPPHLTPTPPHSHLTSLPPYLTTDINPAHTSPSTQFLKSK</sequence>